<dbReference type="EMBL" id="PPTP01000007">
    <property type="protein sequence ID" value="RDB54808.1"/>
    <property type="molecule type" value="Genomic_DNA"/>
</dbReference>
<evidence type="ECO:0000313" key="2">
    <source>
        <dbReference type="Proteomes" id="UP000253792"/>
    </source>
</evidence>
<proteinExistence type="predicted"/>
<keyword evidence="2" id="KW-1185">Reference proteome</keyword>
<sequence length="75" mass="8313">MIALNAIEQKTYRDLLSAIAKRPQGSKVQVCDLFGIDLSQPANPRIARRLYEEVAAGMVRLQPLGQRSGEGYLIL</sequence>
<dbReference type="AlphaFoldDB" id="A0A369L9Z4"/>
<accession>A0A369L9Z4</accession>
<comment type="caution">
    <text evidence="1">The sequence shown here is derived from an EMBL/GenBank/DDBJ whole genome shotgun (WGS) entry which is preliminary data.</text>
</comment>
<gene>
    <name evidence="1" type="ORF">C1880_08150</name>
</gene>
<dbReference type="Proteomes" id="UP000253792">
    <property type="component" value="Unassembled WGS sequence"/>
</dbReference>
<evidence type="ECO:0000313" key="1">
    <source>
        <dbReference type="EMBL" id="RDB54808.1"/>
    </source>
</evidence>
<organism evidence="1 2">
    <name type="scientific">Senegalimassilia anaerobia</name>
    <dbReference type="NCBI Taxonomy" id="1473216"/>
    <lineage>
        <taxon>Bacteria</taxon>
        <taxon>Bacillati</taxon>
        <taxon>Actinomycetota</taxon>
        <taxon>Coriobacteriia</taxon>
        <taxon>Coriobacteriales</taxon>
        <taxon>Coriobacteriaceae</taxon>
        <taxon>Senegalimassilia</taxon>
    </lineage>
</organism>
<name>A0A369L9Z4_9ACTN</name>
<dbReference type="RefSeq" id="WP_114621050.1">
    <property type="nucleotide sequence ID" value="NZ_PPTP01000007.1"/>
</dbReference>
<protein>
    <submittedName>
        <fullName evidence="1">Uncharacterized protein</fullName>
    </submittedName>
</protein>
<reference evidence="1 2" key="1">
    <citation type="journal article" date="2018" name="Elife">
        <title>Discovery and characterization of a prevalent human gut bacterial enzyme sufficient for the inactivation of a family of plant toxins.</title>
        <authorList>
            <person name="Koppel N."/>
            <person name="Bisanz J.E."/>
            <person name="Pandelia M.E."/>
            <person name="Turnbaugh P.J."/>
            <person name="Balskus E.P."/>
        </authorList>
    </citation>
    <scope>NUCLEOTIDE SEQUENCE [LARGE SCALE GENOMIC DNA]</scope>
    <source>
        <strain evidence="2">anaerobia AP69FAA</strain>
    </source>
</reference>